<gene>
    <name evidence="1" type="ORF">M099_1476</name>
</gene>
<comment type="caution">
    <text evidence="1">The sequence shown here is derived from an EMBL/GenBank/DDBJ whole genome shotgun (WGS) entry which is preliminary data.</text>
</comment>
<organism evidence="1 2">
    <name type="scientific">Phocaeicola vulgatus str. 3975 RP4</name>
    <dbReference type="NCBI Taxonomy" id="1339352"/>
    <lineage>
        <taxon>Bacteria</taxon>
        <taxon>Pseudomonadati</taxon>
        <taxon>Bacteroidota</taxon>
        <taxon>Bacteroidia</taxon>
        <taxon>Bacteroidales</taxon>
        <taxon>Bacteroidaceae</taxon>
        <taxon>Phocaeicola</taxon>
    </lineage>
</organism>
<accession>A0A069SSR8</accession>
<dbReference type="EMBL" id="JNHM01000019">
    <property type="protein sequence ID" value="KDS54793.1"/>
    <property type="molecule type" value="Genomic_DNA"/>
</dbReference>
<sequence length="48" mass="5532">MSRTLLKVAGEQNDPLRVKVFPHDFVDKPLLPLILLQKCIVYRKIEVG</sequence>
<protein>
    <submittedName>
        <fullName evidence="1">Uncharacterized protein</fullName>
    </submittedName>
</protein>
<evidence type="ECO:0000313" key="2">
    <source>
        <dbReference type="Proteomes" id="UP000027661"/>
    </source>
</evidence>
<dbReference type="AlphaFoldDB" id="A0A069SSR8"/>
<evidence type="ECO:0000313" key="1">
    <source>
        <dbReference type="EMBL" id="KDS54793.1"/>
    </source>
</evidence>
<dbReference type="Proteomes" id="UP000027661">
    <property type="component" value="Unassembled WGS sequence"/>
</dbReference>
<proteinExistence type="predicted"/>
<reference evidence="1 2" key="1">
    <citation type="submission" date="2014-04" db="EMBL/GenBank/DDBJ databases">
        <authorList>
            <person name="Sears C."/>
            <person name="Carroll K."/>
            <person name="Sack B.R."/>
            <person name="Qadri F."/>
            <person name="Myers L.L."/>
            <person name="Chung G.-T."/>
            <person name="Escheverria P."/>
            <person name="Fraser C.M."/>
            <person name="Sadzewicz L."/>
            <person name="Shefchek K.A."/>
            <person name="Tallon L."/>
            <person name="Das S.P."/>
            <person name="Daugherty S."/>
            <person name="Mongodin E.F."/>
        </authorList>
    </citation>
    <scope>NUCLEOTIDE SEQUENCE [LARGE SCALE GENOMIC DNA]</scope>
    <source>
        <strain evidence="1 2">3975 RP4</strain>
    </source>
</reference>
<name>A0A069SSR8_PHOVU</name>